<dbReference type="FunFam" id="3.90.550.10:FF:000011">
    <property type="entry name" value="3-deoxy-manno-octulosonate cytidylyltransferase"/>
    <property type="match status" value="1"/>
</dbReference>
<dbReference type="Pfam" id="PF02348">
    <property type="entry name" value="CTP_transf_3"/>
    <property type="match status" value="1"/>
</dbReference>
<comment type="function">
    <text evidence="5">Activates KDO (a required 8-carbon sugar) for incorporation into bacterial lipopolysaccharide in Gram-negative bacteria.</text>
</comment>
<evidence type="ECO:0000256" key="3">
    <source>
        <dbReference type="ARBA" id="ARBA00022695"/>
    </source>
</evidence>
<comment type="pathway">
    <text evidence="5">Nucleotide-sugar biosynthesis; CMP-3-deoxy-D-manno-octulosonate biosynthesis; CMP-3-deoxy-D-manno-octulosonate from 3-deoxy-D-manno-octulosonate and CTP: step 1/1.</text>
</comment>
<evidence type="ECO:0000256" key="5">
    <source>
        <dbReference type="HAMAP-Rule" id="MF_00057"/>
    </source>
</evidence>
<evidence type="ECO:0000256" key="4">
    <source>
        <dbReference type="ARBA" id="ARBA00022985"/>
    </source>
</evidence>
<dbReference type="UniPathway" id="UPA00358">
    <property type="reaction ID" value="UER00476"/>
</dbReference>
<dbReference type="GO" id="GO:0033468">
    <property type="term" value="P:CMP-keto-3-deoxy-D-manno-octulosonic acid biosynthetic process"/>
    <property type="evidence" value="ECO:0007669"/>
    <property type="project" value="UniProtKB-UniRule"/>
</dbReference>
<dbReference type="GO" id="GO:0008690">
    <property type="term" value="F:3-deoxy-manno-octulosonate cytidylyltransferase activity"/>
    <property type="evidence" value="ECO:0007669"/>
    <property type="project" value="UniProtKB-UniRule"/>
</dbReference>
<dbReference type="GO" id="GO:0009103">
    <property type="term" value="P:lipopolysaccharide biosynthetic process"/>
    <property type="evidence" value="ECO:0007669"/>
    <property type="project" value="UniProtKB-UniRule"/>
</dbReference>
<comment type="caution">
    <text evidence="6">The sequence shown here is derived from an EMBL/GenBank/DDBJ whole genome shotgun (WGS) entry which is preliminary data.</text>
</comment>
<dbReference type="InterPro" id="IPR003329">
    <property type="entry name" value="Cytidylyl_trans"/>
</dbReference>
<sequence length="251" mass="28831">MKAVCIIPARYGSTRLPGKPLALLGDKPMIRWVYEHAVKANAFSRILIATDDERIRKTCSDFGAEVVMTDPKLPSGTDRVARVVRDLSCEVVVNLQGDEPFVKPQLLDQLVAAFNDPEVQIATPIKKISNYKDITEPNLVRVVKDRNNYALYFSRAAIPHIRDEADVKKWLTQHTFYKHVGIYAYRRETLLQLTTLPQSSLEKAERLEQLRFLENGFRIFTVETDYESVSVDTEEDLRRVNELINQFLGKY</sequence>
<dbReference type="HAMAP" id="MF_00057">
    <property type="entry name" value="KdsB"/>
    <property type="match status" value="1"/>
</dbReference>
<comment type="catalytic activity">
    <reaction evidence="5">
        <text>3-deoxy-alpha-D-manno-oct-2-ulosonate + CTP = CMP-3-deoxy-beta-D-manno-octulosonate + diphosphate</text>
        <dbReference type="Rhea" id="RHEA:23448"/>
        <dbReference type="ChEBI" id="CHEBI:33019"/>
        <dbReference type="ChEBI" id="CHEBI:37563"/>
        <dbReference type="ChEBI" id="CHEBI:85986"/>
        <dbReference type="ChEBI" id="CHEBI:85987"/>
        <dbReference type="EC" id="2.7.7.38"/>
    </reaction>
</comment>
<dbReference type="EC" id="2.7.7.38" evidence="5"/>
<keyword evidence="4 5" id="KW-0448">Lipopolysaccharide biosynthesis</keyword>
<dbReference type="GO" id="GO:0016020">
    <property type="term" value="C:membrane"/>
    <property type="evidence" value="ECO:0007669"/>
    <property type="project" value="UniProtKB-SubCell"/>
</dbReference>
<comment type="similarity">
    <text evidence="5">Belongs to the KdsB family.</text>
</comment>
<gene>
    <name evidence="5 6" type="primary">kdsB</name>
    <name evidence="6" type="ORF">ENJ89_11535</name>
</gene>
<dbReference type="NCBIfam" id="NF003950">
    <property type="entry name" value="PRK05450.1-3"/>
    <property type="match status" value="1"/>
</dbReference>
<dbReference type="PANTHER" id="PTHR42866:SF2">
    <property type="entry name" value="3-DEOXY-MANNO-OCTULOSONATE CYTIDYLYLTRANSFERASE, MITOCHONDRIAL"/>
    <property type="match status" value="1"/>
</dbReference>
<dbReference type="EMBL" id="DROD01000729">
    <property type="protein sequence ID" value="HHJ53819.1"/>
    <property type="molecule type" value="Genomic_DNA"/>
</dbReference>
<dbReference type="Gene3D" id="3.90.550.10">
    <property type="entry name" value="Spore Coat Polysaccharide Biosynthesis Protein SpsA, Chain A"/>
    <property type="match status" value="1"/>
</dbReference>
<dbReference type="InterPro" id="IPR004528">
    <property type="entry name" value="KdsB"/>
</dbReference>
<dbReference type="InterPro" id="IPR029044">
    <property type="entry name" value="Nucleotide-diphossugar_trans"/>
</dbReference>
<keyword evidence="2 5" id="KW-0808">Transferase</keyword>
<dbReference type="NCBIfam" id="NF003952">
    <property type="entry name" value="PRK05450.1-5"/>
    <property type="match status" value="1"/>
</dbReference>
<keyword evidence="3 5" id="KW-0548">Nucleotidyltransferase</keyword>
<dbReference type="PANTHER" id="PTHR42866">
    <property type="entry name" value="3-DEOXY-MANNO-OCTULOSONATE CYTIDYLYLTRANSFERASE"/>
    <property type="match status" value="1"/>
</dbReference>
<accession>A0A7V5UG03</accession>
<protein>
    <recommendedName>
        <fullName evidence="5">3-deoxy-manno-octulosonate cytidylyltransferase</fullName>
        <ecNumber evidence="5">2.7.7.38</ecNumber>
    </recommendedName>
    <alternativeName>
        <fullName evidence="5">CMP-2-keto-3-deoxyoctulosonic acid synthase</fullName>
        <shortName evidence="5">CKS</shortName>
        <shortName evidence="5">CMP-KDO synthase</shortName>
    </alternativeName>
</protein>
<dbReference type="NCBIfam" id="NF009905">
    <property type="entry name" value="PRK13368.1"/>
    <property type="match status" value="1"/>
</dbReference>
<name>A0A7V5UG03_CALAY</name>
<dbReference type="CDD" id="cd02517">
    <property type="entry name" value="CMP-KDO-Synthetase"/>
    <property type="match status" value="1"/>
</dbReference>
<reference evidence="6" key="1">
    <citation type="journal article" date="2020" name="mSystems">
        <title>Genome- and Community-Level Interaction Insights into Carbon Utilization and Element Cycling Functions of Hydrothermarchaeota in Hydrothermal Sediment.</title>
        <authorList>
            <person name="Zhou Z."/>
            <person name="Liu Y."/>
            <person name="Xu W."/>
            <person name="Pan J."/>
            <person name="Luo Z.H."/>
            <person name="Li M."/>
        </authorList>
    </citation>
    <scope>NUCLEOTIDE SEQUENCE [LARGE SCALE GENOMIC DNA]</scope>
    <source>
        <strain evidence="6">HyVt-527</strain>
    </source>
</reference>
<proteinExistence type="inferred from homology"/>
<evidence type="ECO:0000256" key="2">
    <source>
        <dbReference type="ARBA" id="ARBA00022679"/>
    </source>
</evidence>
<comment type="subcellular location">
    <subcellularLocation>
        <location evidence="5">Cytoplasm</location>
    </subcellularLocation>
    <subcellularLocation>
        <location evidence="1">Membrane</location>
    </subcellularLocation>
</comment>
<evidence type="ECO:0000313" key="6">
    <source>
        <dbReference type="EMBL" id="HHJ53819.1"/>
    </source>
</evidence>
<dbReference type="Proteomes" id="UP000886124">
    <property type="component" value="Unassembled WGS sequence"/>
</dbReference>
<dbReference type="GO" id="GO:0005829">
    <property type="term" value="C:cytosol"/>
    <property type="evidence" value="ECO:0007669"/>
    <property type="project" value="TreeGrafter"/>
</dbReference>
<dbReference type="AlphaFoldDB" id="A0A7V5UG03"/>
<dbReference type="NCBIfam" id="TIGR00466">
    <property type="entry name" value="kdsB"/>
    <property type="match status" value="1"/>
</dbReference>
<keyword evidence="5" id="KW-0963">Cytoplasm</keyword>
<dbReference type="SUPFAM" id="SSF53448">
    <property type="entry name" value="Nucleotide-diphospho-sugar transferases"/>
    <property type="match status" value="1"/>
</dbReference>
<organism evidence="6">
    <name type="scientific">Caldithrix abyssi</name>
    <dbReference type="NCBI Taxonomy" id="187145"/>
    <lineage>
        <taxon>Bacteria</taxon>
        <taxon>Pseudomonadati</taxon>
        <taxon>Calditrichota</taxon>
        <taxon>Calditrichia</taxon>
        <taxon>Calditrichales</taxon>
        <taxon>Calditrichaceae</taxon>
        <taxon>Caldithrix</taxon>
    </lineage>
</organism>
<evidence type="ECO:0000256" key="1">
    <source>
        <dbReference type="ARBA" id="ARBA00004370"/>
    </source>
</evidence>